<accession>A0A1V8T7R9</accession>
<evidence type="ECO:0000256" key="2">
    <source>
        <dbReference type="ARBA" id="ARBA00022833"/>
    </source>
</evidence>
<evidence type="ECO:0000256" key="3">
    <source>
        <dbReference type="ARBA" id="ARBA00023015"/>
    </source>
</evidence>
<protein>
    <recommendedName>
        <fullName evidence="6">Xylanolytic transcriptional activator regulatory domain-containing protein</fullName>
    </recommendedName>
</protein>
<evidence type="ECO:0000256" key="4">
    <source>
        <dbReference type="ARBA" id="ARBA00023163"/>
    </source>
</evidence>
<gene>
    <name evidence="7" type="ORF">B0A48_07150</name>
</gene>
<organism evidence="7 8">
    <name type="scientific">Cryoendolithus antarcticus</name>
    <dbReference type="NCBI Taxonomy" id="1507870"/>
    <lineage>
        <taxon>Eukaryota</taxon>
        <taxon>Fungi</taxon>
        <taxon>Dikarya</taxon>
        <taxon>Ascomycota</taxon>
        <taxon>Pezizomycotina</taxon>
        <taxon>Dothideomycetes</taxon>
        <taxon>Dothideomycetidae</taxon>
        <taxon>Cladosporiales</taxon>
        <taxon>Cladosporiaceae</taxon>
        <taxon>Cryoendolithus</taxon>
    </lineage>
</organism>
<dbReference type="InParanoid" id="A0A1V8T7R9"/>
<dbReference type="GO" id="GO:0003677">
    <property type="term" value="F:DNA binding"/>
    <property type="evidence" value="ECO:0007669"/>
    <property type="project" value="InterPro"/>
</dbReference>
<dbReference type="GO" id="GO:0008270">
    <property type="term" value="F:zinc ion binding"/>
    <property type="evidence" value="ECO:0007669"/>
    <property type="project" value="InterPro"/>
</dbReference>
<comment type="caution">
    <text evidence="7">The sequence shown here is derived from an EMBL/GenBank/DDBJ whole genome shotgun (WGS) entry which is preliminary data.</text>
</comment>
<reference evidence="8" key="1">
    <citation type="submission" date="2017-03" db="EMBL/GenBank/DDBJ databases">
        <title>Genomes of endolithic fungi from Antarctica.</title>
        <authorList>
            <person name="Coleine C."/>
            <person name="Masonjones S."/>
            <person name="Stajich J.E."/>
        </authorList>
    </citation>
    <scope>NUCLEOTIDE SEQUENCE [LARGE SCALE GENOMIC DNA]</scope>
    <source>
        <strain evidence="8">CCFEE 5527</strain>
    </source>
</reference>
<keyword evidence="8" id="KW-1185">Reference proteome</keyword>
<keyword evidence="4" id="KW-0804">Transcription</keyword>
<dbReference type="STRING" id="1507870.A0A1V8T7R9"/>
<feature type="domain" description="Xylanolytic transcriptional activator regulatory" evidence="6">
    <location>
        <begin position="143"/>
        <end position="320"/>
    </location>
</feature>
<keyword evidence="1" id="KW-0479">Metal-binding</keyword>
<dbReference type="OrthoDB" id="10018191at2759"/>
<dbReference type="EMBL" id="NAJO01000014">
    <property type="protein sequence ID" value="OQO07453.1"/>
    <property type="molecule type" value="Genomic_DNA"/>
</dbReference>
<keyword evidence="3" id="KW-0805">Transcription regulation</keyword>
<evidence type="ECO:0000313" key="8">
    <source>
        <dbReference type="Proteomes" id="UP000192596"/>
    </source>
</evidence>
<dbReference type="GO" id="GO:0006351">
    <property type="term" value="P:DNA-templated transcription"/>
    <property type="evidence" value="ECO:0007669"/>
    <property type="project" value="InterPro"/>
</dbReference>
<proteinExistence type="predicted"/>
<keyword evidence="5" id="KW-0539">Nucleus</keyword>
<evidence type="ECO:0000256" key="5">
    <source>
        <dbReference type="ARBA" id="ARBA00023242"/>
    </source>
</evidence>
<evidence type="ECO:0000313" key="7">
    <source>
        <dbReference type="EMBL" id="OQO07453.1"/>
    </source>
</evidence>
<dbReference type="AlphaFoldDB" id="A0A1V8T7R9"/>
<keyword evidence="2" id="KW-0862">Zinc</keyword>
<sequence length="410" mass="45625">MLDTTSSPHVWDAPLVPATAATGLDMPLDLDGMTWPQLHETYFLQDDPFVGLFDTSRDFTVQDDATHNSPFTVLARHDPMAALTQEADDLVHYATTAASQDVVTDAWKARLRTTDARLISLLHPGLGHAIANEHVQSTLEATMKLYLQHFNCLWPMFSNGSLSDDSLHPILYLVIVSIGSMYGPNLQKHLGTLLHKRLRRLLTASLFDLEGPDSNLLWLAHARLLTQVQGLYFGQKKAFSRLNLFEGTVMGINDNSDGPLDTVASYGRWKQAELQRRLAFGILRADVYTSVLLNTRPLMPFEEVNLTLPHSDGLWHNVDSLTPREQAIAARAEAQTTSQVPFSDLLRILLDREEPKVAVGAVGTELCLFGLQMPVWSNCTTCRIDLQKHNEPIPSLSAALEPGQSLKMQR</sequence>
<evidence type="ECO:0000259" key="6">
    <source>
        <dbReference type="Pfam" id="PF04082"/>
    </source>
</evidence>
<name>A0A1V8T7R9_9PEZI</name>
<dbReference type="Proteomes" id="UP000192596">
    <property type="component" value="Unassembled WGS sequence"/>
</dbReference>
<dbReference type="InterPro" id="IPR007219">
    <property type="entry name" value="XnlR_reg_dom"/>
</dbReference>
<dbReference type="PANTHER" id="PTHR47660:SF7">
    <property type="entry name" value="TRANSCRIPTION FACTOR WITH C2H2 AND ZN(2)-CYS(6) DNA BINDING DOMAIN (EUROFUNG)"/>
    <property type="match status" value="1"/>
</dbReference>
<evidence type="ECO:0000256" key="1">
    <source>
        <dbReference type="ARBA" id="ARBA00022723"/>
    </source>
</evidence>
<dbReference type="Pfam" id="PF04082">
    <property type="entry name" value="Fungal_trans"/>
    <property type="match status" value="1"/>
</dbReference>
<dbReference type="PANTHER" id="PTHR47660">
    <property type="entry name" value="TRANSCRIPTION FACTOR WITH C2H2 AND ZN(2)-CYS(6) DNA BINDING DOMAIN (EUROFUNG)-RELATED-RELATED"/>
    <property type="match status" value="1"/>
</dbReference>